<dbReference type="Gene3D" id="2.60.120.650">
    <property type="entry name" value="Cupin"/>
    <property type="match status" value="1"/>
</dbReference>
<gene>
    <name evidence="1" type="ORF">NON19_12245</name>
</gene>
<proteinExistence type="predicted"/>
<evidence type="ECO:0000313" key="1">
    <source>
        <dbReference type="EMBL" id="MCQ4042776.1"/>
    </source>
</evidence>
<dbReference type="SUPFAM" id="SSF51197">
    <property type="entry name" value="Clavaminate synthase-like"/>
    <property type="match status" value="1"/>
</dbReference>
<dbReference type="EMBL" id="JANFNH010000009">
    <property type="protein sequence ID" value="MCQ4042776.1"/>
    <property type="molecule type" value="Genomic_DNA"/>
</dbReference>
<sequence>MSHPLAALISSGRITLGDTTDQAAVFRACCEPDAFLTEADIGEKLEVSLLRWPYLVLESAGRPVPIASYTQRRQCVGATLDGFVDPEAVRALQAKGVDLELRHLADWHRPTRELEAELEAMVPFAVTARAVLRAPWQQGTQGVEQSAGSLVVQLGGRLRWQADAPVPDVSSDSVQNPGDLLYLPAGRRARHRALDESSLHLALDFITPTVADLVAVVRRHVVQNNPDLILRHHLIAAERRSVEVRDRLRAAVAELSEGRWLAQALALARRRAHRRPPTPPIRWRQP</sequence>
<evidence type="ECO:0000313" key="2">
    <source>
        <dbReference type="Proteomes" id="UP001206206"/>
    </source>
</evidence>
<dbReference type="Proteomes" id="UP001206206">
    <property type="component" value="Unassembled WGS sequence"/>
</dbReference>
<comment type="caution">
    <text evidence="1">The sequence shown here is derived from an EMBL/GenBank/DDBJ whole genome shotgun (WGS) entry which is preliminary data.</text>
</comment>
<accession>A0ABT1PBM3</accession>
<name>A0ABT1PBM3_9ACTN</name>
<dbReference type="RefSeq" id="WP_255927271.1">
    <property type="nucleotide sequence ID" value="NZ_JANFNH010000009.1"/>
</dbReference>
<protein>
    <submittedName>
        <fullName evidence="1">Cupin domain-containing protein</fullName>
    </submittedName>
</protein>
<organism evidence="1 2">
    <name type="scientific">Streptantibioticus rubrisoli</name>
    <dbReference type="NCBI Taxonomy" id="1387313"/>
    <lineage>
        <taxon>Bacteria</taxon>
        <taxon>Bacillati</taxon>
        <taxon>Actinomycetota</taxon>
        <taxon>Actinomycetes</taxon>
        <taxon>Kitasatosporales</taxon>
        <taxon>Streptomycetaceae</taxon>
        <taxon>Streptantibioticus</taxon>
    </lineage>
</organism>
<keyword evidence="2" id="KW-1185">Reference proteome</keyword>
<reference evidence="1 2" key="1">
    <citation type="submission" date="2022-06" db="EMBL/GenBank/DDBJ databases">
        <title>Draft genome sequence of type strain Streptomyces rubrisoli DSM 42083.</title>
        <authorList>
            <person name="Duangmal K."/>
            <person name="Klaysubun C."/>
        </authorList>
    </citation>
    <scope>NUCLEOTIDE SEQUENCE [LARGE SCALE GENOMIC DNA]</scope>
    <source>
        <strain evidence="1 2">DSM 42083</strain>
    </source>
</reference>